<dbReference type="InterPro" id="IPR002156">
    <property type="entry name" value="RNaseH_domain"/>
</dbReference>
<dbReference type="InterPro" id="IPR001852">
    <property type="entry name" value="PdxS/SNZ"/>
</dbReference>
<evidence type="ECO:0000256" key="2">
    <source>
        <dbReference type="PROSITE-ProRule" id="PRU00481"/>
    </source>
</evidence>
<dbReference type="GO" id="GO:0016843">
    <property type="term" value="F:amine-lyase activity"/>
    <property type="evidence" value="ECO:0007669"/>
    <property type="project" value="TreeGrafter"/>
</dbReference>
<evidence type="ECO:0000256" key="1">
    <source>
        <dbReference type="ARBA" id="ARBA00007281"/>
    </source>
</evidence>
<dbReference type="Gene3D" id="3.30.420.10">
    <property type="entry name" value="Ribonuclease H-like superfamily/Ribonuclease H"/>
    <property type="match status" value="1"/>
</dbReference>
<reference evidence="7" key="1">
    <citation type="submission" date="2023-02" db="EMBL/GenBank/DDBJ databases">
        <title>Genome of toxic invasive species Heracleum sosnowskyi carries increased number of genes despite the absence of recent whole-genome duplications.</title>
        <authorList>
            <person name="Schelkunov M."/>
            <person name="Shtratnikova V."/>
            <person name="Makarenko M."/>
            <person name="Klepikova A."/>
            <person name="Omelchenko D."/>
            <person name="Novikova G."/>
            <person name="Obukhova E."/>
            <person name="Bogdanov V."/>
            <person name="Penin A."/>
            <person name="Logacheva M."/>
        </authorList>
    </citation>
    <scope>NUCLEOTIDE SEQUENCE</scope>
    <source>
        <strain evidence="7">Hsosn_3</strain>
        <tissue evidence="7">Leaf</tissue>
    </source>
</reference>
<dbReference type="InterPro" id="IPR033755">
    <property type="entry name" value="PdxS/SNZ_N"/>
</dbReference>
<protein>
    <recommendedName>
        <fullName evidence="9">RNase H type-1 domain-containing protein</fullName>
    </recommendedName>
</protein>
<feature type="transmembrane region" description="Helical" evidence="4">
    <location>
        <begin position="260"/>
        <end position="287"/>
    </location>
</feature>
<dbReference type="PROSITE" id="PS51129">
    <property type="entry name" value="PDXS_SNZ_2"/>
    <property type="match status" value="1"/>
</dbReference>
<evidence type="ECO:0008006" key="9">
    <source>
        <dbReference type="Google" id="ProtNLM"/>
    </source>
</evidence>
<evidence type="ECO:0000259" key="6">
    <source>
        <dbReference type="Pfam" id="PF13456"/>
    </source>
</evidence>
<comment type="caution">
    <text evidence="7">The sequence shown here is derived from an EMBL/GenBank/DDBJ whole genome shotgun (WGS) entry which is preliminary data.</text>
</comment>
<keyword evidence="4" id="KW-0472">Membrane</keyword>
<dbReference type="GO" id="GO:0003676">
    <property type="term" value="F:nucleic acid binding"/>
    <property type="evidence" value="ECO:0007669"/>
    <property type="project" value="InterPro"/>
</dbReference>
<dbReference type="CDD" id="cd06222">
    <property type="entry name" value="RNase_H_like"/>
    <property type="match status" value="1"/>
</dbReference>
<sequence>MRSNAEKSFSKSTQEKRVKEEKKIAEGRGCVLAEEIKELEMVDAYDDDHIMDIEEALQQNSAGQVVAVAAKKLGVRWGADCAEAAAALYGLEIARCLGHSRVILECDALNVISAIKRNVVGFSPVFLFYEDIRRLKYCFEFLDYIHIRRSSNVVAHCVARWDFNVGEKNLHTNKILLTNGKQAKIAESAGACCVIVAESIQSGILRMPDPGLVKEVKRVVSIPVMAKARVGHFVEGQILEAVEVHYIDKSEVMELLMRNILLTSIISVMSLSAEMLFFHFMCLYPAISI</sequence>
<dbReference type="Pfam" id="PF01680">
    <property type="entry name" value="SOR_SNZ"/>
    <property type="match status" value="1"/>
</dbReference>
<dbReference type="Gene3D" id="3.20.20.70">
    <property type="entry name" value="Aldolase class I"/>
    <property type="match status" value="1"/>
</dbReference>
<keyword evidence="4" id="KW-1133">Transmembrane helix</keyword>
<gene>
    <name evidence="7" type="ORF">POM88_000227</name>
</gene>
<evidence type="ECO:0000256" key="4">
    <source>
        <dbReference type="SAM" id="Phobius"/>
    </source>
</evidence>
<accession>A0AAD8N949</accession>
<evidence type="ECO:0000256" key="3">
    <source>
        <dbReference type="SAM" id="MobiDB-lite"/>
    </source>
</evidence>
<evidence type="ECO:0000259" key="5">
    <source>
        <dbReference type="Pfam" id="PF01680"/>
    </source>
</evidence>
<evidence type="ECO:0000313" key="8">
    <source>
        <dbReference type="Proteomes" id="UP001237642"/>
    </source>
</evidence>
<reference evidence="7" key="2">
    <citation type="submission" date="2023-05" db="EMBL/GenBank/DDBJ databases">
        <authorList>
            <person name="Schelkunov M.I."/>
        </authorList>
    </citation>
    <scope>NUCLEOTIDE SEQUENCE</scope>
    <source>
        <strain evidence="7">Hsosn_3</strain>
        <tissue evidence="7">Leaf</tissue>
    </source>
</reference>
<feature type="domain" description="RNase H type-1" evidence="6">
    <location>
        <begin position="60"/>
        <end position="161"/>
    </location>
</feature>
<evidence type="ECO:0000313" key="7">
    <source>
        <dbReference type="EMBL" id="KAK1400622.1"/>
    </source>
</evidence>
<dbReference type="InterPro" id="IPR036397">
    <property type="entry name" value="RNaseH_sf"/>
</dbReference>
<dbReference type="Proteomes" id="UP001237642">
    <property type="component" value="Unassembled WGS sequence"/>
</dbReference>
<dbReference type="PANTHER" id="PTHR31829:SF2">
    <property type="entry name" value="PYRIDOXAL 5'-PHOSPHATE SYNTHASE-LIKE SUBUNIT PDX1.2"/>
    <property type="match status" value="1"/>
</dbReference>
<proteinExistence type="inferred from homology"/>
<dbReference type="GO" id="GO:0042823">
    <property type="term" value="P:pyridoxal phosphate biosynthetic process"/>
    <property type="evidence" value="ECO:0007669"/>
    <property type="project" value="InterPro"/>
</dbReference>
<dbReference type="PANTHER" id="PTHR31829">
    <property type="entry name" value="PYRIDOXAL 5'-PHOSPHATE SYNTHASE SUBUNIT SNZ1-RELATED"/>
    <property type="match status" value="1"/>
</dbReference>
<feature type="region of interest" description="Disordered" evidence="3">
    <location>
        <begin position="1"/>
        <end position="23"/>
    </location>
</feature>
<name>A0AAD8N949_9APIA</name>
<dbReference type="EMBL" id="JAUIZM010000001">
    <property type="protein sequence ID" value="KAK1400622.1"/>
    <property type="molecule type" value="Genomic_DNA"/>
</dbReference>
<feature type="domain" description="PdxS/SNZ N-terminal" evidence="5">
    <location>
        <begin position="178"/>
        <end position="254"/>
    </location>
</feature>
<dbReference type="GO" id="GO:0006520">
    <property type="term" value="P:amino acid metabolic process"/>
    <property type="evidence" value="ECO:0007669"/>
    <property type="project" value="TreeGrafter"/>
</dbReference>
<dbReference type="AlphaFoldDB" id="A0AAD8N949"/>
<keyword evidence="8" id="KW-1185">Reference proteome</keyword>
<organism evidence="7 8">
    <name type="scientific">Heracleum sosnowskyi</name>
    <dbReference type="NCBI Taxonomy" id="360622"/>
    <lineage>
        <taxon>Eukaryota</taxon>
        <taxon>Viridiplantae</taxon>
        <taxon>Streptophyta</taxon>
        <taxon>Embryophyta</taxon>
        <taxon>Tracheophyta</taxon>
        <taxon>Spermatophyta</taxon>
        <taxon>Magnoliopsida</taxon>
        <taxon>eudicotyledons</taxon>
        <taxon>Gunneridae</taxon>
        <taxon>Pentapetalae</taxon>
        <taxon>asterids</taxon>
        <taxon>campanulids</taxon>
        <taxon>Apiales</taxon>
        <taxon>Apiaceae</taxon>
        <taxon>Apioideae</taxon>
        <taxon>apioid superclade</taxon>
        <taxon>Tordylieae</taxon>
        <taxon>Tordyliinae</taxon>
        <taxon>Heracleum</taxon>
    </lineage>
</organism>
<keyword evidence="4" id="KW-0812">Transmembrane</keyword>
<dbReference type="SUPFAM" id="SSF110399">
    <property type="entry name" value="ThiG-like"/>
    <property type="match status" value="1"/>
</dbReference>
<dbReference type="InterPro" id="IPR013785">
    <property type="entry name" value="Aldolase_TIM"/>
</dbReference>
<dbReference type="InterPro" id="IPR044730">
    <property type="entry name" value="RNase_H-like_dom_plant"/>
</dbReference>
<dbReference type="GO" id="GO:0008615">
    <property type="term" value="P:pyridoxine biosynthetic process"/>
    <property type="evidence" value="ECO:0007669"/>
    <property type="project" value="TreeGrafter"/>
</dbReference>
<dbReference type="Pfam" id="PF13456">
    <property type="entry name" value="RVT_3"/>
    <property type="match status" value="1"/>
</dbReference>
<comment type="similarity">
    <text evidence="1 2">Belongs to the PdxS/SNZ family.</text>
</comment>
<dbReference type="GO" id="GO:0004523">
    <property type="term" value="F:RNA-DNA hybrid ribonuclease activity"/>
    <property type="evidence" value="ECO:0007669"/>
    <property type="project" value="InterPro"/>
</dbReference>